<feature type="non-terminal residue" evidence="1">
    <location>
        <position position="1"/>
    </location>
</feature>
<dbReference type="Proteomes" id="UP000310200">
    <property type="component" value="Unassembled WGS sequence"/>
</dbReference>
<evidence type="ECO:0000313" key="1">
    <source>
        <dbReference type="EMBL" id="TGZ32991.1"/>
    </source>
</evidence>
<keyword evidence="2" id="KW-1185">Reference proteome</keyword>
<reference evidence="1 2" key="1">
    <citation type="journal article" date="2019" name="Philos. Trans. R. Soc. Lond., B, Biol. Sci.">
        <title>Ant behaviour and brain gene expression of defending hosts depend on the ecological success of the intruding social parasite.</title>
        <authorList>
            <person name="Kaur R."/>
            <person name="Stoldt M."/>
            <person name="Jongepier E."/>
            <person name="Feldmeyer B."/>
            <person name="Menzel F."/>
            <person name="Bornberg-Bauer E."/>
            <person name="Foitzik S."/>
        </authorList>
    </citation>
    <scope>NUCLEOTIDE SEQUENCE [LARGE SCALE GENOMIC DNA]</scope>
    <source>
        <tissue evidence="1">Whole body</tissue>
    </source>
</reference>
<sequence length="94" mass="10686">GEDQKKRRERTNDVCCTNLRNLPEHRLPEEVEEEEGVCGSRRVSETRNKRKWIMNPTSSRLISTGSFAETFPPPIGSICLAAGFPDFIDYSLSQ</sequence>
<protein>
    <submittedName>
        <fullName evidence="1">Uncharacterized protein</fullName>
    </submittedName>
</protein>
<gene>
    <name evidence="1" type="ORF">DBV15_08828</name>
</gene>
<name>A0A4S2JBV5_9HYME</name>
<proteinExistence type="predicted"/>
<organism evidence="1 2">
    <name type="scientific">Temnothorax longispinosus</name>
    <dbReference type="NCBI Taxonomy" id="300112"/>
    <lineage>
        <taxon>Eukaryota</taxon>
        <taxon>Metazoa</taxon>
        <taxon>Ecdysozoa</taxon>
        <taxon>Arthropoda</taxon>
        <taxon>Hexapoda</taxon>
        <taxon>Insecta</taxon>
        <taxon>Pterygota</taxon>
        <taxon>Neoptera</taxon>
        <taxon>Endopterygota</taxon>
        <taxon>Hymenoptera</taxon>
        <taxon>Apocrita</taxon>
        <taxon>Aculeata</taxon>
        <taxon>Formicoidea</taxon>
        <taxon>Formicidae</taxon>
        <taxon>Myrmicinae</taxon>
        <taxon>Temnothorax</taxon>
    </lineage>
</organism>
<dbReference type="EMBL" id="QBLH01003802">
    <property type="protein sequence ID" value="TGZ32991.1"/>
    <property type="molecule type" value="Genomic_DNA"/>
</dbReference>
<accession>A0A4S2JBV5</accession>
<evidence type="ECO:0000313" key="2">
    <source>
        <dbReference type="Proteomes" id="UP000310200"/>
    </source>
</evidence>
<dbReference type="AlphaFoldDB" id="A0A4S2JBV5"/>
<comment type="caution">
    <text evidence="1">The sequence shown here is derived from an EMBL/GenBank/DDBJ whole genome shotgun (WGS) entry which is preliminary data.</text>
</comment>